<dbReference type="AlphaFoldDB" id="A0A4Q0A2S4"/>
<feature type="region of interest" description="Disordered" evidence="1">
    <location>
        <begin position="115"/>
        <end position="162"/>
    </location>
</feature>
<proteinExistence type="predicted"/>
<dbReference type="Proteomes" id="UP000268162">
    <property type="component" value="Unassembled WGS sequence"/>
</dbReference>
<keyword evidence="3" id="KW-1185">Reference proteome</keyword>
<feature type="compositionally biased region" description="Basic and acidic residues" evidence="1">
    <location>
        <begin position="131"/>
        <end position="147"/>
    </location>
</feature>
<name>A0A4Q0A2S4_9FUNG</name>
<sequence length="192" mass="19024">MIDIVGPIIDCLLWETRNWRGGFGGRSRGGLGSRSRGGLGSRSRGAGGSRSRGGGVGVGPAVAPPTAALGRGGALAKRVTGTGGWGDARPALATGPAEIRSGPAVAVLATAFTSGAGHRGPAHNVGGGGLDQKRREEKGGEAGRVEEGPAAAGSAGGEGAREHHFPSGWACYLVDPLAPPLYEYSAVIASLP</sequence>
<evidence type="ECO:0000313" key="3">
    <source>
        <dbReference type="Proteomes" id="UP000268162"/>
    </source>
</evidence>
<reference evidence="3" key="1">
    <citation type="journal article" date="2018" name="Nat. Microbiol.">
        <title>Leveraging single-cell genomics to expand the fungal tree of life.</title>
        <authorList>
            <person name="Ahrendt S.R."/>
            <person name="Quandt C.A."/>
            <person name="Ciobanu D."/>
            <person name="Clum A."/>
            <person name="Salamov A."/>
            <person name="Andreopoulos B."/>
            <person name="Cheng J.F."/>
            <person name="Woyke T."/>
            <person name="Pelin A."/>
            <person name="Henrissat B."/>
            <person name="Reynolds N.K."/>
            <person name="Benny G.L."/>
            <person name="Smith M.E."/>
            <person name="James T.Y."/>
            <person name="Grigoriev I.V."/>
        </authorList>
    </citation>
    <scope>NUCLEOTIDE SEQUENCE [LARGE SCALE GENOMIC DNA]</scope>
    <source>
        <strain evidence="3">RSA 468</strain>
    </source>
</reference>
<gene>
    <name evidence="2" type="ORF">BJ085DRAFT_30397</name>
</gene>
<dbReference type="EMBL" id="ML002212">
    <property type="protein sequence ID" value="RKP40367.1"/>
    <property type="molecule type" value="Genomic_DNA"/>
</dbReference>
<organism evidence="2 3">
    <name type="scientific">Dimargaris cristalligena</name>
    <dbReference type="NCBI Taxonomy" id="215637"/>
    <lineage>
        <taxon>Eukaryota</taxon>
        <taxon>Fungi</taxon>
        <taxon>Fungi incertae sedis</taxon>
        <taxon>Zoopagomycota</taxon>
        <taxon>Kickxellomycotina</taxon>
        <taxon>Dimargaritomycetes</taxon>
        <taxon>Dimargaritales</taxon>
        <taxon>Dimargaritaceae</taxon>
        <taxon>Dimargaris</taxon>
    </lineage>
</organism>
<feature type="compositionally biased region" description="Gly residues" evidence="1">
    <location>
        <begin position="23"/>
        <end position="58"/>
    </location>
</feature>
<evidence type="ECO:0000256" key="1">
    <source>
        <dbReference type="SAM" id="MobiDB-lite"/>
    </source>
</evidence>
<protein>
    <submittedName>
        <fullName evidence="2">Uncharacterized protein</fullName>
    </submittedName>
</protein>
<feature type="region of interest" description="Disordered" evidence="1">
    <location>
        <begin position="23"/>
        <end position="75"/>
    </location>
</feature>
<accession>A0A4Q0A2S4</accession>
<evidence type="ECO:0000313" key="2">
    <source>
        <dbReference type="EMBL" id="RKP40367.1"/>
    </source>
</evidence>